<proteinExistence type="predicted"/>
<reference evidence="1 2" key="1">
    <citation type="submission" date="2024-08" db="EMBL/GenBank/DDBJ databases">
        <authorList>
            <person name="Cucini C."/>
            <person name="Frati F."/>
        </authorList>
    </citation>
    <scope>NUCLEOTIDE SEQUENCE [LARGE SCALE GENOMIC DNA]</scope>
</reference>
<accession>A0ABP1SB61</accession>
<dbReference type="Proteomes" id="UP001642540">
    <property type="component" value="Unassembled WGS sequence"/>
</dbReference>
<sequence length="144" mass="16516">MDPAALKRKRGVEKGNITKSLTWISALDKDTVNTVYLKNKREIIQGYYNNFQEYQLKIEEQCPDDDELLVQIAERDDFEEKFLIVISKVDDMIIEKTPEQLIATAAPNPCHHSHTPMVPFICMLVADNVTPNPLWCHASEVMVL</sequence>
<evidence type="ECO:0000313" key="1">
    <source>
        <dbReference type="EMBL" id="CAL8149470.1"/>
    </source>
</evidence>
<gene>
    <name evidence="1" type="ORF">ODALV1_LOCUS31743</name>
</gene>
<evidence type="ECO:0000313" key="2">
    <source>
        <dbReference type="Proteomes" id="UP001642540"/>
    </source>
</evidence>
<comment type="caution">
    <text evidence="1">The sequence shown here is derived from an EMBL/GenBank/DDBJ whole genome shotgun (WGS) entry which is preliminary data.</text>
</comment>
<protein>
    <submittedName>
        <fullName evidence="1">Uncharacterized protein</fullName>
    </submittedName>
</protein>
<name>A0ABP1SB61_9HEXA</name>
<keyword evidence="2" id="KW-1185">Reference proteome</keyword>
<organism evidence="1 2">
    <name type="scientific">Orchesella dallaii</name>
    <dbReference type="NCBI Taxonomy" id="48710"/>
    <lineage>
        <taxon>Eukaryota</taxon>
        <taxon>Metazoa</taxon>
        <taxon>Ecdysozoa</taxon>
        <taxon>Arthropoda</taxon>
        <taxon>Hexapoda</taxon>
        <taxon>Collembola</taxon>
        <taxon>Entomobryomorpha</taxon>
        <taxon>Entomobryoidea</taxon>
        <taxon>Orchesellidae</taxon>
        <taxon>Orchesellinae</taxon>
        <taxon>Orchesella</taxon>
    </lineage>
</organism>
<dbReference type="EMBL" id="CAXLJM020000210">
    <property type="protein sequence ID" value="CAL8149470.1"/>
    <property type="molecule type" value="Genomic_DNA"/>
</dbReference>